<protein>
    <submittedName>
        <fullName evidence="1">Uncharacterized protein</fullName>
    </submittedName>
</protein>
<sequence>MYSTCALRVPILALFETLPKRLEENGVKRKLQLACRVVLGNRVGSLCIMLLLLMDSQLIEFIVMCIPGWLQTECEDVRA</sequence>
<dbReference type="EMBL" id="MU157902">
    <property type="protein sequence ID" value="KAF9524247.1"/>
    <property type="molecule type" value="Genomic_DNA"/>
</dbReference>
<comment type="caution">
    <text evidence="1">The sequence shown here is derived from an EMBL/GenBank/DDBJ whole genome shotgun (WGS) entry which is preliminary data.</text>
</comment>
<keyword evidence="2" id="KW-1185">Reference proteome</keyword>
<accession>A0A9P6E864</accession>
<evidence type="ECO:0000313" key="2">
    <source>
        <dbReference type="Proteomes" id="UP000807306"/>
    </source>
</evidence>
<reference evidence="1" key="1">
    <citation type="submission" date="2020-11" db="EMBL/GenBank/DDBJ databases">
        <authorList>
            <consortium name="DOE Joint Genome Institute"/>
            <person name="Ahrendt S."/>
            <person name="Riley R."/>
            <person name="Andreopoulos W."/>
            <person name="Labutti K."/>
            <person name="Pangilinan J."/>
            <person name="Ruiz-Duenas F.J."/>
            <person name="Barrasa J.M."/>
            <person name="Sanchez-Garcia M."/>
            <person name="Camarero S."/>
            <person name="Miyauchi S."/>
            <person name="Serrano A."/>
            <person name="Linde D."/>
            <person name="Babiker R."/>
            <person name="Drula E."/>
            <person name="Ayuso-Fernandez I."/>
            <person name="Pacheco R."/>
            <person name="Padilla G."/>
            <person name="Ferreira P."/>
            <person name="Barriuso J."/>
            <person name="Kellner H."/>
            <person name="Castanera R."/>
            <person name="Alfaro M."/>
            <person name="Ramirez L."/>
            <person name="Pisabarro A.G."/>
            <person name="Kuo A."/>
            <person name="Tritt A."/>
            <person name="Lipzen A."/>
            <person name="He G."/>
            <person name="Yan M."/>
            <person name="Ng V."/>
            <person name="Cullen D."/>
            <person name="Martin F."/>
            <person name="Rosso M.-N."/>
            <person name="Henrissat B."/>
            <person name="Hibbett D."/>
            <person name="Martinez A.T."/>
            <person name="Grigoriev I.V."/>
        </authorList>
    </citation>
    <scope>NUCLEOTIDE SEQUENCE</scope>
    <source>
        <strain evidence="1">CBS 506.95</strain>
    </source>
</reference>
<dbReference type="Proteomes" id="UP000807306">
    <property type="component" value="Unassembled WGS sequence"/>
</dbReference>
<organism evidence="1 2">
    <name type="scientific">Crepidotus variabilis</name>
    <dbReference type="NCBI Taxonomy" id="179855"/>
    <lineage>
        <taxon>Eukaryota</taxon>
        <taxon>Fungi</taxon>
        <taxon>Dikarya</taxon>
        <taxon>Basidiomycota</taxon>
        <taxon>Agaricomycotina</taxon>
        <taxon>Agaricomycetes</taxon>
        <taxon>Agaricomycetidae</taxon>
        <taxon>Agaricales</taxon>
        <taxon>Agaricineae</taxon>
        <taxon>Crepidotaceae</taxon>
        <taxon>Crepidotus</taxon>
    </lineage>
</organism>
<gene>
    <name evidence="1" type="ORF">CPB83DRAFT_861691</name>
</gene>
<proteinExistence type="predicted"/>
<dbReference type="AlphaFoldDB" id="A0A9P6E864"/>
<evidence type="ECO:0000313" key="1">
    <source>
        <dbReference type="EMBL" id="KAF9524247.1"/>
    </source>
</evidence>
<name>A0A9P6E864_9AGAR</name>